<feature type="binding site" evidence="9">
    <location>
        <position position="281"/>
    </location>
    <ligand>
        <name>1-deoxy-D-xylulose 5-phosphate</name>
        <dbReference type="ChEBI" id="CHEBI:57792"/>
    </ligand>
</feature>
<evidence type="ECO:0000259" key="12">
    <source>
        <dbReference type="Pfam" id="PF13288"/>
    </source>
</evidence>
<feature type="binding site" evidence="9">
    <location>
        <position position="53"/>
    </location>
    <ligand>
        <name>NADPH</name>
        <dbReference type="ChEBI" id="CHEBI:57783"/>
    </ligand>
</feature>
<feature type="binding site" evidence="9">
    <location>
        <position position="286"/>
    </location>
    <ligand>
        <name>1-deoxy-D-xylulose 5-phosphate</name>
        <dbReference type="ChEBI" id="CHEBI:57792"/>
    </ligand>
</feature>
<dbReference type="Proteomes" id="UP000265419">
    <property type="component" value="Unassembled WGS sequence"/>
</dbReference>
<evidence type="ECO:0000256" key="2">
    <source>
        <dbReference type="ARBA" id="ARBA00006825"/>
    </source>
</evidence>
<dbReference type="EMBL" id="QQXK01000017">
    <property type="protein sequence ID" value="RII42030.1"/>
    <property type="molecule type" value="Genomic_DNA"/>
</dbReference>
<feature type="binding site" evidence="9">
    <location>
        <position position="245"/>
    </location>
    <ligand>
        <name>1-deoxy-D-xylulose 5-phosphate</name>
        <dbReference type="ChEBI" id="CHEBI:57792"/>
    </ligand>
</feature>
<organism evidence="13 14">
    <name type="scientific">Galactobacter valiniphilus</name>
    <dbReference type="NCBI Taxonomy" id="2676122"/>
    <lineage>
        <taxon>Bacteria</taxon>
        <taxon>Bacillati</taxon>
        <taxon>Actinomycetota</taxon>
        <taxon>Actinomycetes</taxon>
        <taxon>Micrococcales</taxon>
        <taxon>Micrococcaceae</taxon>
        <taxon>Galactobacter</taxon>
    </lineage>
</organism>
<dbReference type="Pfam" id="PF02670">
    <property type="entry name" value="DXP_reductoisom"/>
    <property type="match status" value="2"/>
</dbReference>
<dbReference type="GO" id="GO:0051484">
    <property type="term" value="P:isopentenyl diphosphate biosynthetic process, methylerythritol 4-phosphate pathway involved in terpenoid biosynthetic process"/>
    <property type="evidence" value="ECO:0007669"/>
    <property type="project" value="TreeGrafter"/>
</dbReference>
<feature type="binding site" evidence="9">
    <location>
        <position position="76"/>
    </location>
    <ligand>
        <name>NADPH</name>
        <dbReference type="ChEBI" id="CHEBI:57783"/>
    </ligand>
</feature>
<proteinExistence type="inferred from homology"/>
<feature type="binding site" evidence="9">
    <location>
        <position position="221"/>
    </location>
    <ligand>
        <name>Mn(2+)</name>
        <dbReference type="ChEBI" id="CHEBI:29035"/>
    </ligand>
</feature>
<name>A0A399JAE6_9MICC</name>
<dbReference type="HAMAP" id="MF_00183">
    <property type="entry name" value="DXP_reductoisom"/>
    <property type="match status" value="1"/>
</dbReference>
<dbReference type="SUPFAM" id="SSF69055">
    <property type="entry name" value="1-deoxy-D-xylulose-5-phosphate reductoisomerase, C-terminal domain"/>
    <property type="match status" value="1"/>
</dbReference>
<comment type="similarity">
    <text evidence="2 9">Belongs to the DXR family.</text>
</comment>
<comment type="catalytic activity">
    <reaction evidence="8">
        <text>2-C-methyl-D-erythritol 4-phosphate + NADP(+) = 1-deoxy-D-xylulose 5-phosphate + NADPH + H(+)</text>
        <dbReference type="Rhea" id="RHEA:13717"/>
        <dbReference type="ChEBI" id="CHEBI:15378"/>
        <dbReference type="ChEBI" id="CHEBI:57783"/>
        <dbReference type="ChEBI" id="CHEBI:57792"/>
        <dbReference type="ChEBI" id="CHEBI:58262"/>
        <dbReference type="ChEBI" id="CHEBI:58349"/>
        <dbReference type="EC" id="1.1.1.267"/>
    </reaction>
    <physiologicalReaction direction="right-to-left" evidence="8">
        <dbReference type="Rhea" id="RHEA:13719"/>
    </physiologicalReaction>
</comment>
<dbReference type="InterPro" id="IPR013512">
    <property type="entry name" value="DXP_reductoisomerase_N"/>
</dbReference>
<dbReference type="Gene3D" id="3.40.50.720">
    <property type="entry name" value="NAD(P)-binding Rossmann-like Domain"/>
    <property type="match status" value="1"/>
</dbReference>
<dbReference type="EC" id="1.1.1.267" evidence="9"/>
<evidence type="ECO:0000256" key="1">
    <source>
        <dbReference type="ARBA" id="ARBA00005094"/>
    </source>
</evidence>
<dbReference type="PANTHER" id="PTHR30525">
    <property type="entry name" value="1-DEOXY-D-XYLULOSE 5-PHOSPHATE REDUCTOISOMERASE"/>
    <property type="match status" value="1"/>
</dbReference>
<feature type="binding site" evidence="9">
    <location>
        <position position="219"/>
    </location>
    <ligand>
        <name>Mn(2+)</name>
        <dbReference type="ChEBI" id="CHEBI:29035"/>
    </ligand>
</feature>
<feature type="binding site" evidence="9">
    <location>
        <position position="197"/>
    </location>
    <ligand>
        <name>NADPH</name>
        <dbReference type="ChEBI" id="CHEBI:57783"/>
    </ligand>
</feature>
<dbReference type="GO" id="GO:0070402">
    <property type="term" value="F:NADPH binding"/>
    <property type="evidence" value="ECO:0007669"/>
    <property type="project" value="InterPro"/>
</dbReference>
<feature type="domain" description="DXP reductoisomerase C-terminal" evidence="12">
    <location>
        <begin position="331"/>
        <end position="451"/>
    </location>
</feature>
<feature type="binding site" evidence="9">
    <location>
        <position position="274"/>
    </location>
    <ligand>
        <name>NADPH</name>
        <dbReference type="ChEBI" id="CHEBI:57783"/>
    </ligand>
</feature>
<feature type="binding site" evidence="9">
    <location>
        <position position="221"/>
    </location>
    <ligand>
        <name>1-deoxy-D-xylulose 5-phosphate</name>
        <dbReference type="ChEBI" id="CHEBI:57792"/>
    </ligand>
</feature>
<dbReference type="InterPro" id="IPR036169">
    <property type="entry name" value="DXPR_C_sf"/>
</dbReference>
<dbReference type="GO" id="GO:0016853">
    <property type="term" value="F:isomerase activity"/>
    <property type="evidence" value="ECO:0007669"/>
    <property type="project" value="UniProtKB-KW"/>
</dbReference>
<keyword evidence="3 9" id="KW-0479">Metal-binding</keyword>
<feature type="binding site" evidence="9">
    <location>
        <position position="51"/>
    </location>
    <ligand>
        <name>NADPH</name>
        <dbReference type="ChEBI" id="CHEBI:57783"/>
    </ligand>
</feature>
<evidence type="ECO:0000256" key="6">
    <source>
        <dbReference type="ARBA" id="ARBA00023211"/>
    </source>
</evidence>
<keyword evidence="14" id="KW-1185">Reference proteome</keyword>
<dbReference type="InterPro" id="IPR026877">
    <property type="entry name" value="DXPR_C"/>
</dbReference>
<comment type="caution">
    <text evidence="13">The sequence shown here is derived from an EMBL/GenBank/DDBJ whole genome shotgun (WGS) entry which is preliminary data.</text>
</comment>
<dbReference type="SUPFAM" id="SSF55347">
    <property type="entry name" value="Glyceraldehyde-3-phosphate dehydrogenase-like, C-terminal domain"/>
    <property type="match status" value="1"/>
</dbReference>
<dbReference type="Pfam" id="PF08436">
    <property type="entry name" value="DXP_redisom_C"/>
    <property type="match status" value="1"/>
</dbReference>
<evidence type="ECO:0000313" key="13">
    <source>
        <dbReference type="EMBL" id="RII42030.1"/>
    </source>
</evidence>
<dbReference type="Pfam" id="PF13288">
    <property type="entry name" value="DXPR_C"/>
    <property type="match status" value="1"/>
</dbReference>
<keyword evidence="6 9" id="KW-0464">Manganese</keyword>
<dbReference type="PANTHER" id="PTHR30525:SF0">
    <property type="entry name" value="1-DEOXY-D-XYLULOSE 5-PHOSPHATE REDUCTOISOMERASE, CHLOROPLASTIC"/>
    <property type="match status" value="1"/>
</dbReference>
<dbReference type="SUPFAM" id="SSF51735">
    <property type="entry name" value="NAD(P)-binding Rossmann-fold domains"/>
    <property type="match status" value="2"/>
</dbReference>
<dbReference type="AlphaFoldDB" id="A0A399JAE6"/>
<feature type="binding site" evidence="9">
    <location>
        <position position="52"/>
    </location>
    <ligand>
        <name>NADPH</name>
        <dbReference type="ChEBI" id="CHEBI:57783"/>
    </ligand>
</feature>
<dbReference type="FunFam" id="3.40.50.720:FF:000045">
    <property type="entry name" value="1-deoxy-D-xylulose 5-phosphate reductoisomerase"/>
    <property type="match status" value="1"/>
</dbReference>
<comment type="pathway">
    <text evidence="1 9">Isoprenoid biosynthesis; isopentenyl diphosphate biosynthesis via DXP pathway; isopentenyl diphosphate from 1-deoxy-D-xylulose 5-phosphate: step 1/6.</text>
</comment>
<dbReference type="GO" id="GO:0030145">
    <property type="term" value="F:manganese ion binding"/>
    <property type="evidence" value="ECO:0007669"/>
    <property type="project" value="TreeGrafter"/>
</dbReference>
<keyword evidence="5 9" id="KW-0560">Oxidoreductase</keyword>
<feature type="binding site" evidence="9">
    <location>
        <position position="287"/>
    </location>
    <ligand>
        <name>1-deoxy-D-xylulose 5-phosphate</name>
        <dbReference type="ChEBI" id="CHEBI:57792"/>
    </ligand>
</feature>
<keyword evidence="7 9" id="KW-0414">Isoprene biosynthesis</keyword>
<sequence>MIGEFWCGAWDRAQSGAFQALTCQDGRVTTTPFTPPPSDRPRRIVVLGSTGSIGTQALDIIKRNPELFELTALAAGSNARELARQAVAFRPPVIALAGAEGMSVEDVRDGLKLHLAGAKEEAQHGYVEVKDVGDLTVDPDEANAYEPQILVGPDAATEAAALQDADVVLNGITGSIGLAPTLAALDAGHLLALANKESLIVGGALVKARAAQGQIAPVDSEHSALAQALRSGTPDEVAKLVVTASGGPFRGKKREELKDVTLAQALNHPTWDMGLMVTTNSATLVNKALEVIEAHLLFDVPLESIEAVAHPQSMIHSMVEFVDGSTIAQASPPDMRLPIALGMNWPRRVPGAATPNNWANPDTWTFEPIDHEAFPAIQLAIEAQQTSPTHMAVYNAANEEAVHAFHDGKIGFLDIVDTVASVVHEYHPDAIIGTGPVTIDSVLTAERWARAAARARWAVNPRPGIAVCPPDDATWAAMSDEERRNYGPDTTAQ</sequence>
<keyword evidence="13" id="KW-0413">Isomerase</keyword>
<reference evidence="13 14" key="1">
    <citation type="submission" date="2018-07" db="EMBL/GenBank/DDBJ databases">
        <title>Arthrobacter sp. nov., isolated from raw cow's milk with high bacterial count.</title>
        <authorList>
            <person name="Hahne J."/>
            <person name="Isele D."/>
            <person name="Lipski A."/>
        </authorList>
    </citation>
    <scope>NUCLEOTIDE SEQUENCE [LARGE SCALE GENOMIC DNA]</scope>
    <source>
        <strain evidence="13 14">JZ R-35</strain>
    </source>
</reference>
<feature type="binding site" evidence="9">
    <location>
        <position position="290"/>
    </location>
    <ligand>
        <name>1-deoxy-D-xylulose 5-phosphate</name>
        <dbReference type="ChEBI" id="CHEBI:57792"/>
    </ligand>
</feature>
<dbReference type="InterPro" id="IPR003821">
    <property type="entry name" value="DXP_reductoisomerase"/>
</dbReference>
<evidence type="ECO:0000259" key="10">
    <source>
        <dbReference type="Pfam" id="PF02670"/>
    </source>
</evidence>
<dbReference type="UniPathway" id="UPA00056">
    <property type="reaction ID" value="UER00092"/>
</dbReference>
<dbReference type="NCBIfam" id="TIGR00243">
    <property type="entry name" value="Dxr"/>
    <property type="match status" value="1"/>
</dbReference>
<evidence type="ECO:0000256" key="5">
    <source>
        <dbReference type="ARBA" id="ARBA00023002"/>
    </source>
</evidence>
<feature type="domain" description="1-deoxy-D-xylulose 5-phosphate reductoisomerase N-terminal" evidence="10">
    <location>
        <begin position="142"/>
        <end position="203"/>
    </location>
</feature>
<evidence type="ECO:0000256" key="7">
    <source>
        <dbReference type="ARBA" id="ARBA00023229"/>
    </source>
</evidence>
<feature type="binding site" evidence="9">
    <location>
        <position position="220"/>
    </location>
    <ligand>
        <name>1-deoxy-D-xylulose 5-phosphate</name>
        <dbReference type="ChEBI" id="CHEBI:57792"/>
    </ligand>
</feature>
<evidence type="ECO:0000256" key="3">
    <source>
        <dbReference type="ARBA" id="ARBA00022723"/>
    </source>
</evidence>
<keyword evidence="4 9" id="KW-0521">NADP</keyword>
<feature type="binding site" evidence="9">
    <location>
        <position position="195"/>
    </location>
    <ligand>
        <name>NADPH</name>
        <dbReference type="ChEBI" id="CHEBI:57783"/>
    </ligand>
</feature>
<comment type="caution">
    <text evidence="9">Lacks conserved residue(s) required for the propagation of feature annotation.</text>
</comment>
<feature type="binding site" evidence="9">
    <location>
        <position position="290"/>
    </location>
    <ligand>
        <name>Mn(2+)</name>
        <dbReference type="ChEBI" id="CHEBI:29035"/>
    </ligand>
</feature>
<feature type="domain" description="1-deoxy-D-xylulose 5-phosphate reductoisomerase N-terminal" evidence="10">
    <location>
        <begin position="44"/>
        <end position="101"/>
    </location>
</feature>
<evidence type="ECO:0000259" key="11">
    <source>
        <dbReference type="Pfam" id="PF08436"/>
    </source>
</evidence>
<evidence type="ECO:0000256" key="9">
    <source>
        <dbReference type="HAMAP-Rule" id="MF_00183"/>
    </source>
</evidence>
<gene>
    <name evidence="9" type="primary">dxr</name>
    <name evidence="13" type="ORF">DWB68_09625</name>
</gene>
<feature type="domain" description="1-deoxy-D-xylulose 5-phosphate reductoisomerase C-terminal" evidence="11">
    <location>
        <begin position="215"/>
        <end position="298"/>
    </location>
</feature>
<feature type="binding site" evidence="9">
    <location>
        <position position="196"/>
    </location>
    <ligand>
        <name>1-deoxy-D-xylulose 5-phosphate</name>
        <dbReference type="ChEBI" id="CHEBI:57792"/>
    </ligand>
</feature>
<feature type="binding site" evidence="9">
    <location>
        <position position="50"/>
    </location>
    <ligand>
        <name>NADPH</name>
        <dbReference type="ChEBI" id="CHEBI:57783"/>
    </ligand>
</feature>
<evidence type="ECO:0000256" key="4">
    <source>
        <dbReference type="ARBA" id="ARBA00022857"/>
    </source>
</evidence>
<keyword evidence="9" id="KW-0460">Magnesium</keyword>
<dbReference type="InterPro" id="IPR013644">
    <property type="entry name" value="DXP_reductoisomerase_C"/>
</dbReference>
<dbReference type="Gene3D" id="1.10.1740.10">
    <property type="match status" value="1"/>
</dbReference>
<feature type="binding site" evidence="9">
    <location>
        <position position="268"/>
    </location>
    <ligand>
        <name>1-deoxy-D-xylulose 5-phosphate</name>
        <dbReference type="ChEBI" id="CHEBI:57792"/>
    </ligand>
</feature>
<accession>A0A399JAE6</accession>
<comment type="cofactor">
    <cofactor evidence="9">
        <name>Mg(2+)</name>
        <dbReference type="ChEBI" id="CHEBI:18420"/>
    </cofactor>
    <cofactor evidence="9">
        <name>Mn(2+)</name>
        <dbReference type="ChEBI" id="CHEBI:29035"/>
    </cofactor>
</comment>
<comment type="function">
    <text evidence="9">Catalyzes the NADPH-dependent rearrangement and reduction of 1-deoxy-D-xylulose-5-phosphate (DXP) to 2-C-methyl-D-erythritol 4-phosphate (MEP).</text>
</comment>
<feature type="binding site" evidence="9">
    <location>
        <position position="78"/>
    </location>
    <ligand>
        <name>NADPH</name>
        <dbReference type="ChEBI" id="CHEBI:57783"/>
    </ligand>
</feature>
<protein>
    <recommendedName>
        <fullName evidence="9">1-deoxy-D-xylulose 5-phosphate reductoisomerase</fullName>
        <shortName evidence="9">DXP reductoisomerase</shortName>
        <ecNumber evidence="9">1.1.1.267</ecNumber>
    </recommendedName>
    <alternativeName>
        <fullName evidence="9">1-deoxyxylulose-5-phosphate reductoisomerase</fullName>
    </alternativeName>
    <alternativeName>
        <fullName evidence="9">2-C-methyl-D-erythritol 4-phosphate synthase</fullName>
    </alternativeName>
</protein>
<dbReference type="GO" id="GO:0030604">
    <property type="term" value="F:1-deoxy-D-xylulose-5-phosphate reductoisomerase activity"/>
    <property type="evidence" value="ECO:0007669"/>
    <property type="project" value="UniProtKB-UniRule"/>
</dbReference>
<dbReference type="InterPro" id="IPR036291">
    <property type="entry name" value="NAD(P)-bd_dom_sf"/>
</dbReference>
<evidence type="ECO:0000313" key="14">
    <source>
        <dbReference type="Proteomes" id="UP000265419"/>
    </source>
</evidence>
<evidence type="ECO:0000256" key="8">
    <source>
        <dbReference type="ARBA" id="ARBA00048543"/>
    </source>
</evidence>